<gene>
    <name evidence="2" type="ORF">JANAI62_25110</name>
</gene>
<comment type="caution">
    <text evidence="2">The sequence shown here is derived from an EMBL/GenBank/DDBJ whole genome shotgun (WGS) entry which is preliminary data.</text>
</comment>
<proteinExistence type="predicted"/>
<keyword evidence="1" id="KW-1133">Transmembrane helix</keyword>
<name>A0ABQ4NN91_9RHOB</name>
<keyword evidence="1" id="KW-0472">Membrane</keyword>
<dbReference type="RefSeq" id="WP_220749375.1">
    <property type="nucleotide sequence ID" value="NZ_BPFH01000004.1"/>
</dbReference>
<protein>
    <submittedName>
        <fullName evidence="2">Uncharacterized protein</fullName>
    </submittedName>
</protein>
<sequence length="49" mass="5253">MDNFGSRRPRGVNFILGGTLVACAFLAFSLFSGQVDLGIGVPDVRIDRP</sequence>
<dbReference type="PROSITE" id="PS51257">
    <property type="entry name" value="PROKAR_LIPOPROTEIN"/>
    <property type="match status" value="1"/>
</dbReference>
<dbReference type="Proteomes" id="UP000786693">
    <property type="component" value="Unassembled WGS sequence"/>
</dbReference>
<evidence type="ECO:0000256" key="1">
    <source>
        <dbReference type="SAM" id="Phobius"/>
    </source>
</evidence>
<dbReference type="EMBL" id="BPFH01000004">
    <property type="protein sequence ID" value="GIT95888.1"/>
    <property type="molecule type" value="Genomic_DNA"/>
</dbReference>
<keyword evidence="1" id="KW-0812">Transmembrane</keyword>
<keyword evidence="3" id="KW-1185">Reference proteome</keyword>
<feature type="transmembrane region" description="Helical" evidence="1">
    <location>
        <begin position="12"/>
        <end position="31"/>
    </location>
</feature>
<organism evidence="2 3">
    <name type="scientific">Jannaschia pagri</name>
    <dbReference type="NCBI Taxonomy" id="2829797"/>
    <lineage>
        <taxon>Bacteria</taxon>
        <taxon>Pseudomonadati</taxon>
        <taxon>Pseudomonadota</taxon>
        <taxon>Alphaproteobacteria</taxon>
        <taxon>Rhodobacterales</taxon>
        <taxon>Roseobacteraceae</taxon>
        <taxon>Jannaschia</taxon>
    </lineage>
</organism>
<accession>A0ABQ4NN91</accession>
<evidence type="ECO:0000313" key="3">
    <source>
        <dbReference type="Proteomes" id="UP000786693"/>
    </source>
</evidence>
<evidence type="ECO:0000313" key="2">
    <source>
        <dbReference type="EMBL" id="GIT95888.1"/>
    </source>
</evidence>
<reference evidence="2 3" key="1">
    <citation type="submission" date="2021-05" db="EMBL/GenBank/DDBJ databases">
        <title>Bacteria Genome sequencing.</title>
        <authorList>
            <person name="Takabe Y."/>
            <person name="Nakajima Y."/>
            <person name="Suzuki S."/>
            <person name="Shiozaki T."/>
        </authorList>
    </citation>
    <scope>NUCLEOTIDE SEQUENCE [LARGE SCALE GENOMIC DNA]</scope>
    <source>
        <strain evidence="2 3">AI_62</strain>
    </source>
</reference>